<sequence>MLWSQRPYEIVMSFTRSKPGPRAVRKIGRNLSGTTHPTLPPIGGRPREPPSLPYVRLSPHTARTKTPKSIPSLFFHSTSPLQSSIKLAFPRRYEMGKSLISHQGSAEFAKRFRVRNLSQDISPISIRALMNSHHPYGTMAVQLQYPMKRFSTLCREPKTSLSGKFSGGGRRIGFGLSTGTGVQQWIPG</sequence>
<dbReference type="AlphaFoldDB" id="A0AAN9PHP1"/>
<name>A0AAN9PHP1_CANGL</name>
<protein>
    <submittedName>
        <fullName evidence="2">Uncharacterized protein</fullName>
    </submittedName>
</protein>
<gene>
    <name evidence="2" type="ORF">VNO77_46381</name>
</gene>
<evidence type="ECO:0000313" key="3">
    <source>
        <dbReference type="Proteomes" id="UP001367508"/>
    </source>
</evidence>
<organism evidence="2 3">
    <name type="scientific">Canavalia gladiata</name>
    <name type="common">Sword bean</name>
    <name type="synonym">Dolichos gladiatus</name>
    <dbReference type="NCBI Taxonomy" id="3824"/>
    <lineage>
        <taxon>Eukaryota</taxon>
        <taxon>Viridiplantae</taxon>
        <taxon>Streptophyta</taxon>
        <taxon>Embryophyta</taxon>
        <taxon>Tracheophyta</taxon>
        <taxon>Spermatophyta</taxon>
        <taxon>Magnoliopsida</taxon>
        <taxon>eudicotyledons</taxon>
        <taxon>Gunneridae</taxon>
        <taxon>Pentapetalae</taxon>
        <taxon>rosids</taxon>
        <taxon>fabids</taxon>
        <taxon>Fabales</taxon>
        <taxon>Fabaceae</taxon>
        <taxon>Papilionoideae</taxon>
        <taxon>50 kb inversion clade</taxon>
        <taxon>NPAAA clade</taxon>
        <taxon>indigoferoid/millettioid clade</taxon>
        <taxon>Phaseoleae</taxon>
        <taxon>Canavalia</taxon>
    </lineage>
</organism>
<feature type="region of interest" description="Disordered" evidence="1">
    <location>
        <begin position="27"/>
        <end position="49"/>
    </location>
</feature>
<dbReference type="EMBL" id="JAYMYQ010000024">
    <property type="protein sequence ID" value="KAK7298836.1"/>
    <property type="molecule type" value="Genomic_DNA"/>
</dbReference>
<reference evidence="2 3" key="1">
    <citation type="submission" date="2024-01" db="EMBL/GenBank/DDBJ databases">
        <title>The genomes of 5 underutilized Papilionoideae crops provide insights into root nodulation and disease resistanc.</title>
        <authorList>
            <person name="Jiang F."/>
        </authorList>
    </citation>
    <scope>NUCLEOTIDE SEQUENCE [LARGE SCALE GENOMIC DNA]</scope>
    <source>
        <strain evidence="2">LVBAO_FW01</strain>
        <tissue evidence="2">Leaves</tissue>
    </source>
</reference>
<comment type="caution">
    <text evidence="2">The sequence shown here is derived from an EMBL/GenBank/DDBJ whole genome shotgun (WGS) entry which is preliminary data.</text>
</comment>
<keyword evidence="3" id="KW-1185">Reference proteome</keyword>
<proteinExistence type="predicted"/>
<evidence type="ECO:0000256" key="1">
    <source>
        <dbReference type="SAM" id="MobiDB-lite"/>
    </source>
</evidence>
<dbReference type="Proteomes" id="UP001367508">
    <property type="component" value="Unassembled WGS sequence"/>
</dbReference>
<evidence type="ECO:0000313" key="2">
    <source>
        <dbReference type="EMBL" id="KAK7298836.1"/>
    </source>
</evidence>
<accession>A0AAN9PHP1</accession>